<name>A0A5B7FXV8_PORTR</name>
<proteinExistence type="predicted"/>
<protein>
    <submittedName>
        <fullName evidence="2">Uncharacterized protein</fullName>
    </submittedName>
</protein>
<dbReference type="EMBL" id="VSRR010010167">
    <property type="protein sequence ID" value="MPC51422.1"/>
    <property type="molecule type" value="Genomic_DNA"/>
</dbReference>
<feature type="region of interest" description="Disordered" evidence="1">
    <location>
        <begin position="1"/>
        <end position="59"/>
    </location>
</feature>
<evidence type="ECO:0000313" key="2">
    <source>
        <dbReference type="EMBL" id="MPC51422.1"/>
    </source>
</evidence>
<sequence length="59" mass="6580">MMRRVSRVGTGSSRDRQVPLCERGKKKATLRMQPELYAMNATNASTRSHASEGRGEEVT</sequence>
<keyword evidence="3" id="KW-1185">Reference proteome</keyword>
<organism evidence="2 3">
    <name type="scientific">Portunus trituberculatus</name>
    <name type="common">Swimming crab</name>
    <name type="synonym">Neptunus trituberculatus</name>
    <dbReference type="NCBI Taxonomy" id="210409"/>
    <lineage>
        <taxon>Eukaryota</taxon>
        <taxon>Metazoa</taxon>
        <taxon>Ecdysozoa</taxon>
        <taxon>Arthropoda</taxon>
        <taxon>Crustacea</taxon>
        <taxon>Multicrustacea</taxon>
        <taxon>Malacostraca</taxon>
        <taxon>Eumalacostraca</taxon>
        <taxon>Eucarida</taxon>
        <taxon>Decapoda</taxon>
        <taxon>Pleocyemata</taxon>
        <taxon>Brachyura</taxon>
        <taxon>Eubrachyura</taxon>
        <taxon>Portunoidea</taxon>
        <taxon>Portunidae</taxon>
        <taxon>Portuninae</taxon>
        <taxon>Portunus</taxon>
    </lineage>
</organism>
<dbReference type="Proteomes" id="UP000324222">
    <property type="component" value="Unassembled WGS sequence"/>
</dbReference>
<evidence type="ECO:0000313" key="3">
    <source>
        <dbReference type="Proteomes" id="UP000324222"/>
    </source>
</evidence>
<reference evidence="2 3" key="1">
    <citation type="submission" date="2019-05" db="EMBL/GenBank/DDBJ databases">
        <title>Another draft genome of Portunus trituberculatus and its Hox gene families provides insights of decapod evolution.</title>
        <authorList>
            <person name="Jeong J.-H."/>
            <person name="Song I."/>
            <person name="Kim S."/>
            <person name="Choi T."/>
            <person name="Kim D."/>
            <person name="Ryu S."/>
            <person name="Kim W."/>
        </authorList>
    </citation>
    <scope>NUCLEOTIDE SEQUENCE [LARGE SCALE GENOMIC DNA]</scope>
    <source>
        <tissue evidence="2">Muscle</tissue>
    </source>
</reference>
<evidence type="ECO:0000256" key="1">
    <source>
        <dbReference type="SAM" id="MobiDB-lite"/>
    </source>
</evidence>
<gene>
    <name evidence="2" type="ORF">E2C01_045267</name>
</gene>
<feature type="compositionally biased region" description="Basic and acidic residues" evidence="1">
    <location>
        <begin position="49"/>
        <end position="59"/>
    </location>
</feature>
<dbReference type="AlphaFoldDB" id="A0A5B7FXV8"/>
<comment type="caution">
    <text evidence="2">The sequence shown here is derived from an EMBL/GenBank/DDBJ whole genome shotgun (WGS) entry which is preliminary data.</text>
</comment>
<accession>A0A5B7FXV8</accession>